<accession>A0ABT1T100</accession>
<comment type="caution">
    <text evidence="2">The sequence shown here is derived from an EMBL/GenBank/DDBJ whole genome shotgun (WGS) entry which is preliminary data.</text>
</comment>
<gene>
    <name evidence="2" type="ORF">NPE20_09965</name>
</gene>
<keyword evidence="1" id="KW-0732">Signal</keyword>
<organism evidence="2 3">
    <name type="scientific">Mucilaginibacter aquariorum</name>
    <dbReference type="NCBI Taxonomy" id="2967225"/>
    <lineage>
        <taxon>Bacteria</taxon>
        <taxon>Pseudomonadati</taxon>
        <taxon>Bacteroidota</taxon>
        <taxon>Sphingobacteriia</taxon>
        <taxon>Sphingobacteriales</taxon>
        <taxon>Sphingobacteriaceae</taxon>
        <taxon>Mucilaginibacter</taxon>
    </lineage>
</organism>
<evidence type="ECO:0000313" key="3">
    <source>
        <dbReference type="Proteomes" id="UP001204376"/>
    </source>
</evidence>
<dbReference type="RefSeq" id="WP_256538462.1">
    <property type="nucleotide sequence ID" value="NZ_JANHOH010000001.1"/>
</dbReference>
<dbReference type="EMBL" id="JANHOH010000001">
    <property type="protein sequence ID" value="MCQ6958285.1"/>
    <property type="molecule type" value="Genomic_DNA"/>
</dbReference>
<dbReference type="Proteomes" id="UP001204376">
    <property type="component" value="Unassembled WGS sequence"/>
</dbReference>
<proteinExistence type="predicted"/>
<evidence type="ECO:0000256" key="1">
    <source>
        <dbReference type="SAM" id="SignalP"/>
    </source>
</evidence>
<evidence type="ECO:0000313" key="2">
    <source>
        <dbReference type="EMBL" id="MCQ6958285.1"/>
    </source>
</evidence>
<name>A0ABT1T100_9SPHI</name>
<feature type="chain" id="PRO_5047136820" evidence="1">
    <location>
        <begin position="23"/>
        <end position="658"/>
    </location>
</feature>
<keyword evidence="3" id="KW-1185">Reference proteome</keyword>
<reference evidence="2 3" key="1">
    <citation type="submission" date="2022-07" db="EMBL/GenBank/DDBJ databases">
        <title>Mucilaginibacter sp. JC4.</title>
        <authorList>
            <person name="Le V."/>
            <person name="Ko S.-R."/>
            <person name="Ahn C.-Y."/>
            <person name="Oh H.-M."/>
        </authorList>
    </citation>
    <scope>NUCLEOTIDE SEQUENCE [LARGE SCALE GENOMIC DNA]</scope>
    <source>
        <strain evidence="2 3">JC4</strain>
    </source>
</reference>
<feature type="signal peptide" evidence="1">
    <location>
        <begin position="1"/>
        <end position="22"/>
    </location>
</feature>
<sequence length="658" mass="72811">MKTIKNIFCILFFITMSHVIVAQSRITVDTTVFNSAKDSTVFYIDWSQITPEIKVTFINIMSDIARRNGFYKTVTIRADENISRLIKDNYDVVAEKNNHSYQALVSVIHNLNGLDAQNTLVVGTQIRLPRLPITRSRNSTKAFTQFFDPYISQAYILSTDSAAKSNLTTAEQNIQFSNGGLYAYKLSPADLALVKSKLSKKLYRQLYGQALITLDSVHISMVRFPDHQGTPTDLKIPPAAVDSSVARLLATLDKKNFGTYYVFDNFNARSTHGKKVLDVINARFAAYGLDTSGLSIRAVPINYFDNLAFGKTVIENYFASSGTGSKNLSDVELSNEANLLKNVDTSLYAYALCENCIPEVYLHALFGYYYRDKPDVISSSFWSNMELKGIMPRLYKNPPTSLVTAALNESGEIEDKIKNVLVDKGLLVGEIQPINDYFNTYTDNGAMIIGNRLNKGVFVGSHGRHITTAGLGVGWSGRTILPTDTGTSFATPDVATKIYIAKAYWRSKQAEPVTASETRLRVLLGTDIDSGLIGKFESGGTVNMLKLLQTENYAELISGEIVPITNLKLSNAGISASKFDGMPFGRKTIQDGETREGLCGLACVDGRFFKISESVPWWQPAKFKEISISFSTPAGPVVIQSIEDFKSNFKQLIILKNP</sequence>
<protein>
    <submittedName>
        <fullName evidence="2">Uncharacterized protein</fullName>
    </submittedName>
</protein>